<protein>
    <submittedName>
        <fullName evidence="1">Transposase</fullName>
    </submittedName>
</protein>
<dbReference type="PANTHER" id="PTHR35528:SF3">
    <property type="entry name" value="BLL1675 PROTEIN"/>
    <property type="match status" value="1"/>
</dbReference>
<dbReference type="EMBL" id="CYGX02000006">
    <property type="protein sequence ID" value="SIT35924.1"/>
    <property type="molecule type" value="Genomic_DNA"/>
</dbReference>
<keyword evidence="2" id="KW-1185">Reference proteome</keyword>
<dbReference type="AlphaFoldDB" id="A0A1N7RLK1"/>
<dbReference type="PANTHER" id="PTHR35528">
    <property type="entry name" value="BLL1675 PROTEIN"/>
    <property type="match status" value="1"/>
</dbReference>
<evidence type="ECO:0000313" key="2">
    <source>
        <dbReference type="Proteomes" id="UP000187012"/>
    </source>
</evidence>
<gene>
    <name evidence="1" type="ORF">BN2475_60005</name>
</gene>
<name>A0A1N7RLK1_9BURK</name>
<evidence type="ECO:0000313" key="1">
    <source>
        <dbReference type="EMBL" id="SIT35924.1"/>
    </source>
</evidence>
<organism evidence="1 2">
    <name type="scientific">Paraburkholderia ribeironis</name>
    <dbReference type="NCBI Taxonomy" id="1247936"/>
    <lineage>
        <taxon>Bacteria</taxon>
        <taxon>Pseudomonadati</taxon>
        <taxon>Pseudomonadota</taxon>
        <taxon>Betaproteobacteria</taxon>
        <taxon>Burkholderiales</taxon>
        <taxon>Burkholderiaceae</taxon>
        <taxon>Paraburkholderia</taxon>
    </lineage>
</organism>
<accession>A0A1N7RLK1</accession>
<proteinExistence type="predicted"/>
<sequence length="83" mass="9333">MTTLNPAVARVLKRLHYPLDVILTCVRWYVAYPLSLRHIEEKVAGGGIAVDHSTVHSWALMLLPGLEKAFRSRERPVGKVLSQ</sequence>
<dbReference type="STRING" id="1247936.BN2475_60005"/>
<dbReference type="Proteomes" id="UP000187012">
    <property type="component" value="Unassembled WGS sequence"/>
</dbReference>
<reference evidence="1 2" key="1">
    <citation type="submission" date="2016-12" db="EMBL/GenBank/DDBJ databases">
        <authorList>
            <person name="Song W.-J."/>
            <person name="Kurnit D.M."/>
        </authorList>
    </citation>
    <scope>NUCLEOTIDE SEQUENCE [LARGE SCALE GENOMIC DNA]</scope>
    <source>
        <strain evidence="1 2">STM7296</strain>
    </source>
</reference>
<dbReference type="InterPro" id="IPR052183">
    <property type="entry name" value="IS_Transposase"/>
</dbReference>